<name>A0A6A1VDX0_9ROSI</name>
<keyword evidence="8" id="KW-0234">DNA repair</keyword>
<evidence type="ECO:0000256" key="6">
    <source>
        <dbReference type="ARBA" id="ARBA00022801"/>
    </source>
</evidence>
<dbReference type="Pfam" id="PF25386">
    <property type="entry name" value="Chromo_SEND1"/>
    <property type="match status" value="1"/>
</dbReference>
<dbReference type="InterPro" id="IPR057340">
    <property type="entry name" value="Chromo_SEND1"/>
</dbReference>
<evidence type="ECO:0000256" key="10">
    <source>
        <dbReference type="SAM" id="MobiDB-lite"/>
    </source>
</evidence>
<dbReference type="SUPFAM" id="SSF47807">
    <property type="entry name" value="5' to 3' exonuclease, C-terminal subdomain"/>
    <property type="match status" value="1"/>
</dbReference>
<dbReference type="InterPro" id="IPR000953">
    <property type="entry name" value="Chromo/chromo_shadow_dom"/>
</dbReference>
<keyword evidence="6" id="KW-0378">Hydrolase</keyword>
<dbReference type="GO" id="GO:0009650">
    <property type="term" value="P:UV protection"/>
    <property type="evidence" value="ECO:0007669"/>
    <property type="project" value="UniProtKB-ARBA"/>
</dbReference>
<comment type="similarity">
    <text evidence="9">Belongs to the XPG/RAD2 endonuclease family. GEN subfamily.</text>
</comment>
<dbReference type="OrthoDB" id="2959108at2759"/>
<dbReference type="Gene3D" id="2.40.50.40">
    <property type="match status" value="1"/>
</dbReference>
<keyword evidence="7" id="KW-0460">Magnesium</keyword>
<dbReference type="Proteomes" id="UP000516437">
    <property type="component" value="Chromosome 6"/>
</dbReference>
<dbReference type="GO" id="GO:0003677">
    <property type="term" value="F:DNA binding"/>
    <property type="evidence" value="ECO:0007669"/>
    <property type="project" value="InterPro"/>
</dbReference>
<dbReference type="SMART" id="SM00279">
    <property type="entry name" value="HhH2"/>
    <property type="match status" value="1"/>
</dbReference>
<feature type="compositionally biased region" description="Basic and acidic residues" evidence="10">
    <location>
        <begin position="236"/>
        <end position="246"/>
    </location>
</feature>
<evidence type="ECO:0000256" key="7">
    <source>
        <dbReference type="ARBA" id="ARBA00022842"/>
    </source>
</evidence>
<dbReference type="EMBL" id="RXIC02000024">
    <property type="protein sequence ID" value="KAB1210715.1"/>
    <property type="molecule type" value="Genomic_DNA"/>
</dbReference>
<dbReference type="InterPro" id="IPR016197">
    <property type="entry name" value="Chromo-like_dom_sf"/>
</dbReference>
<evidence type="ECO:0000256" key="2">
    <source>
        <dbReference type="ARBA" id="ARBA00022722"/>
    </source>
</evidence>
<dbReference type="FunFam" id="1.10.150.20:FF:000030">
    <property type="entry name" value="Flap endonuclease GEN-like 1"/>
    <property type="match status" value="1"/>
</dbReference>
<evidence type="ECO:0000259" key="11">
    <source>
        <dbReference type="PROSITE" id="PS50013"/>
    </source>
</evidence>
<dbReference type="CDD" id="cd00024">
    <property type="entry name" value="CD_CSD"/>
    <property type="match status" value="1"/>
</dbReference>
<organism evidence="12 13">
    <name type="scientific">Morella rubra</name>
    <name type="common">Chinese bayberry</name>
    <dbReference type="NCBI Taxonomy" id="262757"/>
    <lineage>
        <taxon>Eukaryota</taxon>
        <taxon>Viridiplantae</taxon>
        <taxon>Streptophyta</taxon>
        <taxon>Embryophyta</taxon>
        <taxon>Tracheophyta</taxon>
        <taxon>Spermatophyta</taxon>
        <taxon>Magnoliopsida</taxon>
        <taxon>eudicotyledons</taxon>
        <taxon>Gunneridae</taxon>
        <taxon>Pentapetalae</taxon>
        <taxon>rosids</taxon>
        <taxon>fabids</taxon>
        <taxon>Fagales</taxon>
        <taxon>Myricaceae</taxon>
        <taxon>Morella</taxon>
    </lineage>
</organism>
<dbReference type="GO" id="GO:0006281">
    <property type="term" value="P:DNA repair"/>
    <property type="evidence" value="ECO:0007669"/>
    <property type="project" value="UniProtKB-KW"/>
</dbReference>
<dbReference type="SUPFAM" id="SSF54160">
    <property type="entry name" value="Chromo domain-like"/>
    <property type="match status" value="1"/>
</dbReference>
<dbReference type="PROSITE" id="PS50013">
    <property type="entry name" value="CHROMO_2"/>
    <property type="match status" value="1"/>
</dbReference>
<evidence type="ECO:0000313" key="12">
    <source>
        <dbReference type="EMBL" id="KAB1210715.1"/>
    </source>
</evidence>
<dbReference type="CDD" id="cd09900">
    <property type="entry name" value="H3TH_XPG-like"/>
    <property type="match status" value="1"/>
</dbReference>
<dbReference type="PANTHER" id="PTHR11081:SF54">
    <property type="entry name" value="SINGLE-STRAND DNA ENDONUCLEASE 1"/>
    <property type="match status" value="1"/>
</dbReference>
<feature type="region of interest" description="Disordered" evidence="10">
    <location>
        <begin position="236"/>
        <end position="258"/>
    </location>
</feature>
<dbReference type="InterPro" id="IPR006084">
    <property type="entry name" value="XPG/Rad2"/>
</dbReference>
<evidence type="ECO:0000256" key="9">
    <source>
        <dbReference type="ARBA" id="ARBA00038112"/>
    </source>
</evidence>
<keyword evidence="13" id="KW-1185">Reference proteome</keyword>
<keyword evidence="2" id="KW-0540">Nuclease</keyword>
<keyword evidence="4 12" id="KW-0255">Endonuclease</keyword>
<protein>
    <submittedName>
        <fullName evidence="12">Flap endonuclease GEN-like 2</fullName>
    </submittedName>
</protein>
<dbReference type="GO" id="GO:0046872">
    <property type="term" value="F:metal ion binding"/>
    <property type="evidence" value="ECO:0007669"/>
    <property type="project" value="UniProtKB-KW"/>
</dbReference>
<evidence type="ECO:0000256" key="1">
    <source>
        <dbReference type="ARBA" id="ARBA00001946"/>
    </source>
</evidence>
<evidence type="ECO:0000256" key="5">
    <source>
        <dbReference type="ARBA" id="ARBA00022763"/>
    </source>
</evidence>
<sequence length="397" mass="44064">MDVSLQIQMSFYLVEGQCTEISALITLALLLGSDYSQGVYGLGPESACQIVKYFGDNVVLQKIASEGLSFVKKKKGSRKHGPLFKCNNKENTLDHETDVNGEFLKLIVGHFTGLHGILLWALAQYPFQRAKLQQICAQFFEWPPEKTDEYILPKMAERDLRRFCNLHSTSVDPGLKLPLHKIPVKCPLSRVIKHRKVQGRDCYEVSWEGMDGLTTSTVPADLVESACPEKIVEFEEKNAHGKEQNHRKARTKKSAKGSSVAEIDLKLQRLLHDIELGSSVVPDVSLPSVVILGNPTPTSEANLRNPDPSLDPKSSAHFNDDISRCQGGPSLVKCDVIDLLSPSPPRQPCTVSRLPQSNAQDIGVIDLNESETDASPEHERKARELRLFLASIRHEVG</sequence>
<evidence type="ECO:0000256" key="8">
    <source>
        <dbReference type="ARBA" id="ARBA00023204"/>
    </source>
</evidence>
<dbReference type="PANTHER" id="PTHR11081">
    <property type="entry name" value="FLAP ENDONUCLEASE FAMILY MEMBER"/>
    <property type="match status" value="1"/>
</dbReference>
<comment type="cofactor">
    <cofactor evidence="1">
        <name>Mg(2+)</name>
        <dbReference type="ChEBI" id="CHEBI:18420"/>
    </cofactor>
</comment>
<accession>A0A6A1VDX0</accession>
<dbReference type="Gene3D" id="1.10.150.20">
    <property type="entry name" value="5' to 3' exonuclease, C-terminal subdomain"/>
    <property type="match status" value="1"/>
</dbReference>
<dbReference type="InterPro" id="IPR008918">
    <property type="entry name" value="HhH2"/>
</dbReference>
<evidence type="ECO:0000256" key="4">
    <source>
        <dbReference type="ARBA" id="ARBA00022759"/>
    </source>
</evidence>
<dbReference type="GO" id="GO:0017108">
    <property type="term" value="F:5'-flap endonuclease activity"/>
    <property type="evidence" value="ECO:0007669"/>
    <property type="project" value="TreeGrafter"/>
</dbReference>
<dbReference type="InterPro" id="IPR036279">
    <property type="entry name" value="5-3_exonuclease_C_sf"/>
</dbReference>
<gene>
    <name evidence="12" type="ORF">CJ030_MR6G019894</name>
</gene>
<evidence type="ECO:0000256" key="3">
    <source>
        <dbReference type="ARBA" id="ARBA00022723"/>
    </source>
</evidence>
<proteinExistence type="inferred from homology"/>
<keyword evidence="5" id="KW-0227">DNA damage</keyword>
<feature type="domain" description="Chromo" evidence="11">
    <location>
        <begin position="186"/>
        <end position="246"/>
    </location>
</feature>
<dbReference type="AlphaFoldDB" id="A0A6A1VDX0"/>
<keyword evidence="3" id="KW-0479">Metal-binding</keyword>
<comment type="caution">
    <text evidence="12">The sequence shown here is derived from an EMBL/GenBank/DDBJ whole genome shotgun (WGS) entry which is preliminary data.</text>
</comment>
<reference evidence="12 13" key="1">
    <citation type="journal article" date="2019" name="Plant Biotechnol. J.">
        <title>The red bayberry genome and genetic basis of sex determination.</title>
        <authorList>
            <person name="Jia H.M."/>
            <person name="Jia H.J."/>
            <person name="Cai Q.L."/>
            <person name="Wang Y."/>
            <person name="Zhao H.B."/>
            <person name="Yang W.F."/>
            <person name="Wang G.Y."/>
            <person name="Li Y.H."/>
            <person name="Zhan D.L."/>
            <person name="Shen Y.T."/>
            <person name="Niu Q.F."/>
            <person name="Chang L."/>
            <person name="Qiu J."/>
            <person name="Zhao L."/>
            <person name="Xie H.B."/>
            <person name="Fu W.Y."/>
            <person name="Jin J."/>
            <person name="Li X.W."/>
            <person name="Jiao Y."/>
            <person name="Zhou C.C."/>
            <person name="Tu T."/>
            <person name="Chai C.Y."/>
            <person name="Gao J.L."/>
            <person name="Fan L.J."/>
            <person name="van de Weg E."/>
            <person name="Wang J.Y."/>
            <person name="Gao Z.S."/>
        </authorList>
    </citation>
    <scope>NUCLEOTIDE SEQUENCE [LARGE SCALE GENOMIC DNA]</scope>
    <source>
        <tissue evidence="12">Leaves</tissue>
    </source>
</reference>
<evidence type="ECO:0000313" key="13">
    <source>
        <dbReference type="Proteomes" id="UP000516437"/>
    </source>
</evidence>